<dbReference type="Gene3D" id="3.40.50.12780">
    <property type="entry name" value="N-terminal domain of ligase-like"/>
    <property type="match status" value="1"/>
</dbReference>
<dbReference type="InterPro" id="IPR045851">
    <property type="entry name" value="AMP-bd_C_sf"/>
</dbReference>
<dbReference type="InterPro" id="IPR042099">
    <property type="entry name" value="ANL_N_sf"/>
</dbReference>
<reference evidence="1 2" key="1">
    <citation type="submission" date="2023-10" db="EMBL/GenBank/DDBJ databases">
        <title>Genome-Wide Identification Analysis in wild type Solanum Pinnatisectum Reveals Some Genes Defensing Phytophthora Infestans.</title>
        <authorList>
            <person name="Sun C."/>
        </authorList>
    </citation>
    <scope>NUCLEOTIDE SEQUENCE [LARGE SCALE GENOMIC DNA]</scope>
    <source>
        <strain evidence="1">LQN</strain>
        <tissue evidence="1">Leaf</tissue>
    </source>
</reference>
<dbReference type="PANTHER" id="PTHR22754:SF32">
    <property type="entry name" value="DISCO-INTERACTING PROTEIN 2"/>
    <property type="match status" value="1"/>
</dbReference>
<evidence type="ECO:0000313" key="2">
    <source>
        <dbReference type="Proteomes" id="UP001311915"/>
    </source>
</evidence>
<dbReference type="AlphaFoldDB" id="A0AAV9MF74"/>
<dbReference type="SUPFAM" id="SSF56801">
    <property type="entry name" value="Acetyl-CoA synthetase-like"/>
    <property type="match status" value="1"/>
</dbReference>
<keyword evidence="2" id="KW-1185">Reference proteome</keyword>
<dbReference type="Proteomes" id="UP001311915">
    <property type="component" value="Unassembled WGS sequence"/>
</dbReference>
<evidence type="ECO:0008006" key="3">
    <source>
        <dbReference type="Google" id="ProtNLM"/>
    </source>
</evidence>
<proteinExistence type="predicted"/>
<name>A0AAV9MF74_9SOLN</name>
<accession>A0AAV9MF74</accession>
<dbReference type="EMBL" id="JAWPEI010000001">
    <property type="protein sequence ID" value="KAK4736501.1"/>
    <property type="molecule type" value="Genomic_DNA"/>
</dbReference>
<organism evidence="1 2">
    <name type="scientific">Solanum pinnatisectum</name>
    <name type="common">tansyleaf nightshade</name>
    <dbReference type="NCBI Taxonomy" id="50273"/>
    <lineage>
        <taxon>Eukaryota</taxon>
        <taxon>Viridiplantae</taxon>
        <taxon>Streptophyta</taxon>
        <taxon>Embryophyta</taxon>
        <taxon>Tracheophyta</taxon>
        <taxon>Spermatophyta</taxon>
        <taxon>Magnoliopsida</taxon>
        <taxon>eudicotyledons</taxon>
        <taxon>Gunneridae</taxon>
        <taxon>Pentapetalae</taxon>
        <taxon>asterids</taxon>
        <taxon>lamiids</taxon>
        <taxon>Solanales</taxon>
        <taxon>Solanaceae</taxon>
        <taxon>Solanoideae</taxon>
        <taxon>Solaneae</taxon>
        <taxon>Solanum</taxon>
    </lineage>
</organism>
<gene>
    <name evidence="1" type="ORF">R3W88_000198</name>
</gene>
<protein>
    <recommendedName>
        <fullName evidence="3">AMP-dependent synthetase/ligase domain-containing protein</fullName>
    </recommendedName>
</protein>
<dbReference type="Gene3D" id="3.30.300.30">
    <property type="match status" value="1"/>
</dbReference>
<comment type="caution">
    <text evidence="1">The sequence shown here is derived from an EMBL/GenBank/DDBJ whole genome shotgun (WGS) entry which is preliminary data.</text>
</comment>
<evidence type="ECO:0000313" key="1">
    <source>
        <dbReference type="EMBL" id="KAK4736501.1"/>
    </source>
</evidence>
<dbReference type="PANTHER" id="PTHR22754">
    <property type="entry name" value="DISCO-INTERACTING PROTEIN 2 DIP2 -RELATED"/>
    <property type="match status" value="1"/>
</dbReference>
<sequence>MITHRGMIIHNVKLMQRRYRATTRTILVSWLPQYHDMGLIGGLITCLVSGGSTILFSPTTFIKNPLLWLETTVKRFIELTEPFGLSQEVMAPGYGLAENCVWEVCCGYANVHTADVEIKIIKPNIGKEHGDSTKEGEIWISSLSAGAGYWGMEELSMKTFENELLTEPAKKYIRIGDLGRIIDGKLFITGRIKDLIIVAGRNIYSTNVEKTVEKTSDLLRPGCCAVIGILDEVLMSKGISFPKGSDQLGLVVVTEAYKPLPYEVIERICTRVAEEHSISIASIETIKSRSIS</sequence>